<dbReference type="EMBL" id="KB644408">
    <property type="protein sequence ID" value="EPS25850.1"/>
    <property type="molecule type" value="Genomic_DNA"/>
</dbReference>
<gene>
    <name evidence="11" type="ORF">PDE_00786</name>
</gene>
<feature type="compositionally biased region" description="Basic and acidic residues" evidence="9">
    <location>
        <begin position="251"/>
        <end position="266"/>
    </location>
</feature>
<dbReference type="PANTHER" id="PTHR24343:SF558">
    <property type="entry name" value="PROTEIN KINASE DOMAIN-CONTAINING PROTEIN"/>
    <property type="match status" value="1"/>
</dbReference>
<keyword evidence="4" id="KW-0547">Nucleotide-binding</keyword>
<dbReference type="EC" id="2.7.11.1" evidence="1"/>
<evidence type="ECO:0000313" key="12">
    <source>
        <dbReference type="Proteomes" id="UP000019376"/>
    </source>
</evidence>
<dbReference type="Gene3D" id="1.10.510.10">
    <property type="entry name" value="Transferase(Phosphotransferase) domain 1"/>
    <property type="match status" value="1"/>
</dbReference>
<dbReference type="GO" id="GO:0005524">
    <property type="term" value="F:ATP binding"/>
    <property type="evidence" value="ECO:0007669"/>
    <property type="project" value="UniProtKB-KW"/>
</dbReference>
<keyword evidence="5" id="KW-0418">Kinase</keyword>
<keyword evidence="2" id="KW-0723">Serine/threonine-protein kinase</keyword>
<dbReference type="GO" id="GO:0030003">
    <property type="term" value="P:intracellular monoatomic cation homeostasis"/>
    <property type="evidence" value="ECO:0007669"/>
    <property type="project" value="TreeGrafter"/>
</dbReference>
<dbReference type="SMART" id="SM00220">
    <property type="entry name" value="S_TKc"/>
    <property type="match status" value="1"/>
</dbReference>
<evidence type="ECO:0000256" key="9">
    <source>
        <dbReference type="SAM" id="MobiDB-lite"/>
    </source>
</evidence>
<dbReference type="eggNOG" id="KOG0590">
    <property type="taxonomic scope" value="Eukaryota"/>
</dbReference>
<feature type="domain" description="Protein kinase" evidence="10">
    <location>
        <begin position="80"/>
        <end position="443"/>
    </location>
</feature>
<dbReference type="Proteomes" id="UP000019376">
    <property type="component" value="Unassembled WGS sequence"/>
</dbReference>
<name>S7Z5T3_PENO1</name>
<feature type="region of interest" description="Disordered" evidence="9">
    <location>
        <begin position="251"/>
        <end position="271"/>
    </location>
</feature>
<dbReference type="STRING" id="933388.S7Z5T3"/>
<dbReference type="Pfam" id="PF00069">
    <property type="entry name" value="Pkinase"/>
    <property type="match status" value="1"/>
</dbReference>
<accession>S7Z5T3</accession>
<evidence type="ECO:0000256" key="6">
    <source>
        <dbReference type="ARBA" id="ARBA00022840"/>
    </source>
</evidence>
<dbReference type="HOGENOM" id="CLU_050254_0_0_1"/>
<evidence type="ECO:0000256" key="1">
    <source>
        <dbReference type="ARBA" id="ARBA00012513"/>
    </source>
</evidence>
<dbReference type="PROSITE" id="PS50011">
    <property type="entry name" value="PROTEIN_KINASE_DOM"/>
    <property type="match status" value="1"/>
</dbReference>
<comment type="catalytic activity">
    <reaction evidence="7">
        <text>L-threonyl-[protein] + ATP = O-phospho-L-threonyl-[protein] + ADP + H(+)</text>
        <dbReference type="Rhea" id="RHEA:46608"/>
        <dbReference type="Rhea" id="RHEA-COMP:11060"/>
        <dbReference type="Rhea" id="RHEA-COMP:11605"/>
        <dbReference type="ChEBI" id="CHEBI:15378"/>
        <dbReference type="ChEBI" id="CHEBI:30013"/>
        <dbReference type="ChEBI" id="CHEBI:30616"/>
        <dbReference type="ChEBI" id="CHEBI:61977"/>
        <dbReference type="ChEBI" id="CHEBI:456216"/>
        <dbReference type="EC" id="2.7.11.1"/>
    </reaction>
</comment>
<dbReference type="PANTHER" id="PTHR24343">
    <property type="entry name" value="SERINE/THREONINE KINASE"/>
    <property type="match status" value="1"/>
</dbReference>
<dbReference type="Gene3D" id="3.30.200.20">
    <property type="entry name" value="Phosphorylase Kinase, domain 1"/>
    <property type="match status" value="1"/>
</dbReference>
<dbReference type="GO" id="GO:0004674">
    <property type="term" value="F:protein serine/threonine kinase activity"/>
    <property type="evidence" value="ECO:0007669"/>
    <property type="project" value="UniProtKB-KW"/>
</dbReference>
<organism evidence="11 12">
    <name type="scientific">Penicillium oxalicum (strain 114-2 / CGMCC 5302)</name>
    <name type="common">Penicillium decumbens</name>
    <dbReference type="NCBI Taxonomy" id="933388"/>
    <lineage>
        <taxon>Eukaryota</taxon>
        <taxon>Fungi</taxon>
        <taxon>Dikarya</taxon>
        <taxon>Ascomycota</taxon>
        <taxon>Pezizomycotina</taxon>
        <taxon>Eurotiomycetes</taxon>
        <taxon>Eurotiomycetidae</taxon>
        <taxon>Eurotiales</taxon>
        <taxon>Aspergillaceae</taxon>
        <taxon>Penicillium</taxon>
    </lineage>
</organism>
<keyword evidence="12" id="KW-1185">Reference proteome</keyword>
<feature type="region of interest" description="Disordered" evidence="9">
    <location>
        <begin position="1"/>
        <end position="47"/>
    </location>
</feature>
<evidence type="ECO:0000256" key="3">
    <source>
        <dbReference type="ARBA" id="ARBA00022679"/>
    </source>
</evidence>
<evidence type="ECO:0000256" key="8">
    <source>
        <dbReference type="ARBA" id="ARBA00048679"/>
    </source>
</evidence>
<proteinExistence type="predicted"/>
<dbReference type="AlphaFoldDB" id="S7Z5T3"/>
<dbReference type="InterPro" id="IPR011009">
    <property type="entry name" value="Kinase-like_dom_sf"/>
</dbReference>
<protein>
    <recommendedName>
        <fullName evidence="1">non-specific serine/threonine protein kinase</fullName>
        <ecNumber evidence="1">2.7.11.1</ecNumber>
    </recommendedName>
</protein>
<dbReference type="GO" id="GO:0005829">
    <property type="term" value="C:cytosol"/>
    <property type="evidence" value="ECO:0007669"/>
    <property type="project" value="TreeGrafter"/>
</dbReference>
<comment type="catalytic activity">
    <reaction evidence="8">
        <text>L-seryl-[protein] + ATP = O-phospho-L-seryl-[protein] + ADP + H(+)</text>
        <dbReference type="Rhea" id="RHEA:17989"/>
        <dbReference type="Rhea" id="RHEA-COMP:9863"/>
        <dbReference type="Rhea" id="RHEA-COMP:11604"/>
        <dbReference type="ChEBI" id="CHEBI:15378"/>
        <dbReference type="ChEBI" id="CHEBI:29999"/>
        <dbReference type="ChEBI" id="CHEBI:30616"/>
        <dbReference type="ChEBI" id="CHEBI:83421"/>
        <dbReference type="ChEBI" id="CHEBI:456216"/>
        <dbReference type="EC" id="2.7.11.1"/>
    </reaction>
</comment>
<keyword evidence="3" id="KW-0808">Transferase</keyword>
<dbReference type="SUPFAM" id="SSF56112">
    <property type="entry name" value="Protein kinase-like (PK-like)"/>
    <property type="match status" value="1"/>
</dbReference>
<keyword evidence="6" id="KW-0067">ATP-binding</keyword>
<dbReference type="InterPro" id="IPR000719">
    <property type="entry name" value="Prot_kinase_dom"/>
</dbReference>
<evidence type="ECO:0000256" key="4">
    <source>
        <dbReference type="ARBA" id="ARBA00022741"/>
    </source>
</evidence>
<dbReference type="PhylomeDB" id="S7Z5T3"/>
<evidence type="ECO:0000313" key="11">
    <source>
        <dbReference type="EMBL" id="EPS25850.1"/>
    </source>
</evidence>
<evidence type="ECO:0000256" key="2">
    <source>
        <dbReference type="ARBA" id="ARBA00022527"/>
    </source>
</evidence>
<reference evidence="11 12" key="1">
    <citation type="journal article" date="2013" name="PLoS ONE">
        <title>Genomic and secretomic analyses reveal unique features of the lignocellulolytic enzyme system of Penicillium decumbens.</title>
        <authorList>
            <person name="Liu G."/>
            <person name="Zhang L."/>
            <person name="Wei X."/>
            <person name="Zou G."/>
            <person name="Qin Y."/>
            <person name="Ma L."/>
            <person name="Li J."/>
            <person name="Zheng H."/>
            <person name="Wang S."/>
            <person name="Wang C."/>
            <person name="Xun L."/>
            <person name="Zhao G.-P."/>
            <person name="Zhou Z."/>
            <person name="Qu Y."/>
        </authorList>
    </citation>
    <scope>NUCLEOTIDE SEQUENCE [LARGE SCALE GENOMIC DNA]</scope>
    <source>
        <strain evidence="12">114-2 / CGMCC 5302</strain>
    </source>
</reference>
<sequence length="443" mass="49706">MNLDMTHNHHLTRQKWSSIQGHDECAPGNPIFKNDDRPSMTSVSTINQPLLQPSMIRSSPAYASISESLDSHRPFNDKYGRCLEILHYGTNSTVRLHQTKLSAYGKKSKQLFAVKVYRYYNNIVRGSHSLARESCCAAASIANFHPRHPNILTITEILHNERGELCLVMPFCAGGDLHELLSRSGPLPTSEADCIIAQMLGAVSFLHENGTAHRDLRLETVLLTQRGAVKIAGFGDDHIQRLWKECAVAPAERDEHHDESETDAARPSRGKSWSFSLPWLVAPFNHISGGKGNSGESAGSPALFPGISWPYIAPEGYSSSSRRPSYRDHIECDEDEENEEGCRDPRPADVWATAVIYMALITGRLLWRSARPNREDAKYLEYLHCRREEDGYPPIEALGKKFLLAKHSETTQCNLRNASPDSTQADFRNRHVTIRVDPERVSL</sequence>
<evidence type="ECO:0000256" key="7">
    <source>
        <dbReference type="ARBA" id="ARBA00047899"/>
    </source>
</evidence>
<evidence type="ECO:0000256" key="5">
    <source>
        <dbReference type="ARBA" id="ARBA00022777"/>
    </source>
</evidence>
<dbReference type="OrthoDB" id="4062651at2759"/>
<evidence type="ECO:0000259" key="10">
    <source>
        <dbReference type="PROSITE" id="PS50011"/>
    </source>
</evidence>